<feature type="binding site" evidence="13">
    <location>
        <position position="152"/>
    </location>
    <ligand>
        <name>(2R)-3-phosphoglycerate</name>
        <dbReference type="ChEBI" id="CHEBI:58272"/>
    </ligand>
</feature>
<evidence type="ECO:0000313" key="16">
    <source>
        <dbReference type="EMBL" id="AXV07202.1"/>
    </source>
</evidence>
<comment type="pathway">
    <text evidence="2 12">Carbohydrate degradation; glycolysis; pyruvate from D-glyceraldehyde 3-phosphate: step 2/5.</text>
</comment>
<evidence type="ECO:0000256" key="10">
    <source>
        <dbReference type="ARBA" id="ARBA00022840"/>
    </source>
</evidence>
<evidence type="ECO:0000256" key="9">
    <source>
        <dbReference type="ARBA" id="ARBA00022777"/>
    </source>
</evidence>
<feature type="binding site" evidence="13">
    <location>
        <position position="119"/>
    </location>
    <ligand>
        <name>(2R)-3-phosphoglycerate</name>
        <dbReference type="ChEBI" id="CHEBI:58272"/>
    </ligand>
</feature>
<sequence length="394" mass="40651">MSQVPGLDQLDAAGRTVLVRADLNVPLDGGRITDELRITASLPTIRALREAGARVVLMSHLGRPKGQVVDELRLGPVSQRLSELLDIDVRYARDTVGDDARAAVASLEDGGVALLENLRFEAGETANDPAFADALASLGDAYVSDAFGAAHRAHASIVGVPERLDDAVAGHLLQAEITALSKLLDAPATPFTAILGGSKVSDKLSVIDNLMPRVDALVIGGAMCFTFLAATGGDVGGSRVEEDMIDTAREVLEKAEAQGVTVHLPTDVVAAEAFAADAAHEVVPATAIPAGTMGLDIGPETVAEYAHVVAASRTVLWNGPMGVFEWPPFASGTMGVAEAMADVDGFTVIGGGDSAAAVRQMGLADRIDHVSTGGGASLEFLEGIDLPGVAVLRR</sequence>
<dbReference type="PIRSF" id="PIRSF000724">
    <property type="entry name" value="Pgk"/>
    <property type="match status" value="1"/>
</dbReference>
<dbReference type="PRINTS" id="PR00477">
    <property type="entry name" value="PHGLYCKINASE"/>
</dbReference>
<dbReference type="HAMAP" id="MF_00145">
    <property type="entry name" value="Phosphoglyc_kinase"/>
    <property type="match status" value="1"/>
</dbReference>
<accession>A0A346XYA5</accession>
<dbReference type="KEGG" id="euz:DVS28_a2521"/>
<dbReference type="GO" id="GO:0004618">
    <property type="term" value="F:phosphoglycerate kinase activity"/>
    <property type="evidence" value="ECO:0007669"/>
    <property type="project" value="UniProtKB-UniRule"/>
</dbReference>
<evidence type="ECO:0000256" key="7">
    <source>
        <dbReference type="ARBA" id="ARBA00022679"/>
    </source>
</evidence>
<feature type="binding site" evidence="12 14">
    <location>
        <begin position="351"/>
        <end position="354"/>
    </location>
    <ligand>
        <name>ATP</name>
        <dbReference type="ChEBI" id="CHEBI:30616"/>
    </ligand>
</feature>
<evidence type="ECO:0000256" key="1">
    <source>
        <dbReference type="ARBA" id="ARBA00000642"/>
    </source>
</evidence>
<dbReference type="FunFam" id="3.40.50.1260:FF:000003">
    <property type="entry name" value="Phosphoglycerate kinase"/>
    <property type="match status" value="1"/>
</dbReference>
<dbReference type="OrthoDB" id="9808460at2"/>
<dbReference type="GO" id="GO:0006096">
    <property type="term" value="P:glycolytic process"/>
    <property type="evidence" value="ECO:0007669"/>
    <property type="project" value="UniProtKB-UniRule"/>
</dbReference>
<dbReference type="FunFam" id="3.40.50.1260:FF:000006">
    <property type="entry name" value="Phosphoglycerate kinase"/>
    <property type="match status" value="1"/>
</dbReference>
<dbReference type="InterPro" id="IPR036043">
    <property type="entry name" value="Phosphoglycerate_kinase_sf"/>
</dbReference>
<dbReference type="Gene3D" id="3.40.50.1260">
    <property type="entry name" value="Phosphoglycerate kinase, N-terminal domain"/>
    <property type="match status" value="2"/>
</dbReference>
<feature type="binding site" evidence="12">
    <location>
        <position position="37"/>
    </location>
    <ligand>
        <name>substrate</name>
    </ligand>
</feature>
<evidence type="ECO:0000256" key="8">
    <source>
        <dbReference type="ARBA" id="ARBA00022741"/>
    </source>
</evidence>
<keyword evidence="11 12" id="KW-0324">Glycolysis</keyword>
<dbReference type="Pfam" id="PF00162">
    <property type="entry name" value="PGK"/>
    <property type="match status" value="1"/>
</dbReference>
<comment type="similarity">
    <text evidence="3 12 15">Belongs to the phosphoglycerate kinase family.</text>
</comment>
<feature type="binding site" evidence="12 14">
    <location>
        <position position="325"/>
    </location>
    <ligand>
        <name>ATP</name>
        <dbReference type="ChEBI" id="CHEBI:30616"/>
    </ligand>
</feature>
<feature type="binding site" evidence="12 13">
    <location>
        <begin position="22"/>
        <end position="24"/>
    </location>
    <ligand>
        <name>substrate</name>
    </ligand>
</feature>
<protein>
    <recommendedName>
        <fullName evidence="6 12">Phosphoglycerate kinase</fullName>
        <ecNumber evidence="5 12">2.7.2.3</ecNumber>
    </recommendedName>
</protein>
<dbReference type="GO" id="GO:0005829">
    <property type="term" value="C:cytosol"/>
    <property type="evidence" value="ECO:0007669"/>
    <property type="project" value="UniProtKB-ARBA"/>
</dbReference>
<dbReference type="PROSITE" id="PS00111">
    <property type="entry name" value="PGLYCERATE_KINASE"/>
    <property type="match status" value="1"/>
</dbReference>
<evidence type="ECO:0000256" key="14">
    <source>
        <dbReference type="PIRSR" id="PIRSR000724-2"/>
    </source>
</evidence>
<dbReference type="GO" id="GO:0005524">
    <property type="term" value="F:ATP binding"/>
    <property type="evidence" value="ECO:0007669"/>
    <property type="project" value="UniProtKB-KW"/>
</dbReference>
<comment type="catalytic activity">
    <reaction evidence="1 12 15">
        <text>(2R)-3-phosphoglycerate + ATP = (2R)-3-phospho-glyceroyl phosphate + ADP</text>
        <dbReference type="Rhea" id="RHEA:14801"/>
        <dbReference type="ChEBI" id="CHEBI:30616"/>
        <dbReference type="ChEBI" id="CHEBI:57604"/>
        <dbReference type="ChEBI" id="CHEBI:58272"/>
        <dbReference type="ChEBI" id="CHEBI:456216"/>
        <dbReference type="EC" id="2.7.2.3"/>
    </reaction>
</comment>
<dbReference type="GO" id="GO:0043531">
    <property type="term" value="F:ADP binding"/>
    <property type="evidence" value="ECO:0007669"/>
    <property type="project" value="TreeGrafter"/>
</dbReference>
<keyword evidence="8 12" id="KW-0547">Nucleotide-binding</keyword>
<evidence type="ECO:0000256" key="12">
    <source>
        <dbReference type="HAMAP-Rule" id="MF_00145"/>
    </source>
</evidence>
<dbReference type="InterPro" id="IPR015824">
    <property type="entry name" value="Phosphoglycerate_kinase_N"/>
</dbReference>
<dbReference type="InterPro" id="IPR001576">
    <property type="entry name" value="Phosphoglycerate_kinase"/>
</dbReference>
<dbReference type="SUPFAM" id="SSF53748">
    <property type="entry name" value="Phosphoglycerate kinase"/>
    <property type="match status" value="1"/>
</dbReference>
<dbReference type="EC" id="2.7.2.3" evidence="5 12"/>
<name>A0A346XYA5_9ACTN</name>
<dbReference type="RefSeq" id="WP_114591735.1">
    <property type="nucleotide sequence ID" value="NZ_CAXIBR010000030.1"/>
</dbReference>
<gene>
    <name evidence="12" type="primary">pgk</name>
    <name evidence="16" type="ORF">DVS28_a2521</name>
</gene>
<evidence type="ECO:0000313" key="17">
    <source>
        <dbReference type="Proteomes" id="UP000264006"/>
    </source>
</evidence>
<evidence type="ECO:0000256" key="2">
    <source>
        <dbReference type="ARBA" id="ARBA00004838"/>
    </source>
</evidence>
<dbReference type="CDD" id="cd00318">
    <property type="entry name" value="Phosphoglycerate_kinase"/>
    <property type="match status" value="1"/>
</dbReference>
<feature type="binding site" evidence="12">
    <location>
        <position position="119"/>
    </location>
    <ligand>
        <name>substrate</name>
    </ligand>
</feature>
<organism evidence="16 17">
    <name type="scientific">Euzebya pacifica</name>
    <dbReference type="NCBI Taxonomy" id="1608957"/>
    <lineage>
        <taxon>Bacteria</taxon>
        <taxon>Bacillati</taxon>
        <taxon>Actinomycetota</taxon>
        <taxon>Nitriliruptoria</taxon>
        <taxon>Euzebyales</taxon>
    </lineage>
</organism>
<keyword evidence="12" id="KW-0963">Cytoplasm</keyword>
<dbReference type="PANTHER" id="PTHR11406:SF23">
    <property type="entry name" value="PHOSPHOGLYCERATE KINASE 1, CHLOROPLASTIC-RELATED"/>
    <property type="match status" value="1"/>
</dbReference>
<evidence type="ECO:0000256" key="13">
    <source>
        <dbReference type="PIRSR" id="PIRSR000724-1"/>
    </source>
</evidence>
<evidence type="ECO:0000256" key="15">
    <source>
        <dbReference type="RuleBase" id="RU000532"/>
    </source>
</evidence>
<keyword evidence="9 12" id="KW-0418">Kinase</keyword>
<evidence type="ECO:0000256" key="3">
    <source>
        <dbReference type="ARBA" id="ARBA00008982"/>
    </source>
</evidence>
<feature type="binding site" evidence="12 13">
    <location>
        <begin position="60"/>
        <end position="63"/>
    </location>
    <ligand>
        <name>substrate</name>
    </ligand>
</feature>
<dbReference type="EMBL" id="CP031165">
    <property type="protein sequence ID" value="AXV07202.1"/>
    <property type="molecule type" value="Genomic_DNA"/>
</dbReference>
<comment type="subcellular location">
    <subcellularLocation>
        <location evidence="12">Cytoplasm</location>
    </subcellularLocation>
</comment>
<keyword evidence="10 12" id="KW-0067">ATP-binding</keyword>
<dbReference type="PANTHER" id="PTHR11406">
    <property type="entry name" value="PHOSPHOGLYCERATE KINASE"/>
    <property type="match status" value="1"/>
</dbReference>
<feature type="binding site" evidence="12">
    <location>
        <position position="152"/>
    </location>
    <ligand>
        <name>substrate</name>
    </ligand>
</feature>
<feature type="binding site" evidence="13">
    <location>
        <position position="37"/>
    </location>
    <ligand>
        <name>(2R)-3-phosphoglycerate</name>
        <dbReference type="ChEBI" id="CHEBI:58272"/>
    </ligand>
</feature>
<evidence type="ECO:0000256" key="11">
    <source>
        <dbReference type="ARBA" id="ARBA00023152"/>
    </source>
</evidence>
<dbReference type="GO" id="GO:0006094">
    <property type="term" value="P:gluconeogenesis"/>
    <property type="evidence" value="ECO:0007669"/>
    <property type="project" value="TreeGrafter"/>
</dbReference>
<dbReference type="InterPro" id="IPR015911">
    <property type="entry name" value="Phosphoglycerate_kinase_CS"/>
</dbReference>
<evidence type="ECO:0000256" key="4">
    <source>
        <dbReference type="ARBA" id="ARBA00011245"/>
    </source>
</evidence>
<dbReference type="UniPathway" id="UPA00109">
    <property type="reaction ID" value="UER00185"/>
</dbReference>
<feature type="binding site" evidence="12 14">
    <location>
        <position position="203"/>
    </location>
    <ligand>
        <name>ATP</name>
        <dbReference type="ChEBI" id="CHEBI:30616"/>
    </ligand>
</feature>
<feature type="binding site" evidence="12 14">
    <location>
        <position position="294"/>
    </location>
    <ligand>
        <name>ATP</name>
        <dbReference type="ChEBI" id="CHEBI:30616"/>
    </ligand>
</feature>
<dbReference type="AlphaFoldDB" id="A0A346XYA5"/>
<evidence type="ECO:0000256" key="6">
    <source>
        <dbReference type="ARBA" id="ARBA00016471"/>
    </source>
</evidence>
<comment type="subunit">
    <text evidence="4 12">Monomer.</text>
</comment>
<keyword evidence="7 12" id="KW-0808">Transferase</keyword>
<keyword evidence="17" id="KW-1185">Reference proteome</keyword>
<dbReference type="Proteomes" id="UP000264006">
    <property type="component" value="Chromosome"/>
</dbReference>
<evidence type="ECO:0000256" key="5">
    <source>
        <dbReference type="ARBA" id="ARBA00013061"/>
    </source>
</evidence>
<reference evidence="16 17" key="1">
    <citation type="submission" date="2018-09" db="EMBL/GenBank/DDBJ databases">
        <title>Complete genome sequence of Euzebya sp. DY32-46 isolated from seawater of Pacific Ocean.</title>
        <authorList>
            <person name="Xu L."/>
            <person name="Wu Y.-H."/>
            <person name="Xu X.-W."/>
        </authorList>
    </citation>
    <scope>NUCLEOTIDE SEQUENCE [LARGE SCALE GENOMIC DNA]</scope>
    <source>
        <strain evidence="16 17">DY32-46</strain>
    </source>
</reference>
<proteinExistence type="inferred from homology"/>